<proteinExistence type="predicted"/>
<reference evidence="2" key="1">
    <citation type="submission" date="2016-06" db="EMBL/GenBank/DDBJ databases">
        <authorList>
            <person name="Varghese N."/>
        </authorList>
    </citation>
    <scope>NUCLEOTIDE SEQUENCE [LARGE SCALE GENOMIC DNA]</scope>
    <source>
        <strain evidence="2">DSM 45555</strain>
    </source>
</reference>
<name>A0A1C4XG39_9ACTN</name>
<protein>
    <submittedName>
        <fullName evidence="1">Uncharacterized protein</fullName>
    </submittedName>
</protein>
<sequence length="77" mass="8048">MDSIEKVPLACGRSLNFSLSPAWKLQLTVPPPAILVGTPVPSIRRKTSGKAVDSIVIGVSPRILRSASDKGIVVPSA</sequence>
<dbReference type="EMBL" id="FMCV01000007">
    <property type="protein sequence ID" value="SCF07384.1"/>
    <property type="molecule type" value="Genomic_DNA"/>
</dbReference>
<organism evidence="1 2">
    <name type="scientific">Micromonospora marina</name>
    <dbReference type="NCBI Taxonomy" id="307120"/>
    <lineage>
        <taxon>Bacteria</taxon>
        <taxon>Bacillati</taxon>
        <taxon>Actinomycetota</taxon>
        <taxon>Actinomycetes</taxon>
        <taxon>Micromonosporales</taxon>
        <taxon>Micromonosporaceae</taxon>
        <taxon>Micromonospora</taxon>
    </lineage>
</organism>
<evidence type="ECO:0000313" key="2">
    <source>
        <dbReference type="Proteomes" id="UP000198551"/>
    </source>
</evidence>
<dbReference type="AlphaFoldDB" id="A0A1C4XG39"/>
<accession>A0A1C4XG39</accession>
<evidence type="ECO:0000313" key="1">
    <source>
        <dbReference type="EMBL" id="SCF07384.1"/>
    </source>
</evidence>
<dbReference type="Proteomes" id="UP000198551">
    <property type="component" value="Unassembled WGS sequence"/>
</dbReference>
<gene>
    <name evidence="1" type="ORF">GA0070215_107124</name>
</gene>
<keyword evidence="2" id="KW-1185">Reference proteome</keyword>